<evidence type="ECO:0000313" key="3">
    <source>
        <dbReference type="Proteomes" id="UP000245802"/>
    </source>
</evidence>
<dbReference type="SUPFAM" id="SSF55486">
    <property type="entry name" value="Metalloproteases ('zincins'), catalytic domain"/>
    <property type="match status" value="1"/>
</dbReference>
<proteinExistence type="predicted"/>
<dbReference type="InterPro" id="IPR036034">
    <property type="entry name" value="PDZ_sf"/>
</dbReference>
<dbReference type="Proteomes" id="UP000245802">
    <property type="component" value="Chromosome"/>
</dbReference>
<dbReference type="CDD" id="cd06779">
    <property type="entry name" value="cpPDZ_Deg_HtrA-like"/>
    <property type="match status" value="1"/>
</dbReference>
<dbReference type="InterPro" id="IPR001478">
    <property type="entry name" value="PDZ"/>
</dbReference>
<dbReference type="Pfam" id="PF05547">
    <property type="entry name" value="Peptidase_M6"/>
    <property type="match status" value="2"/>
</dbReference>
<dbReference type="GO" id="GO:0006508">
    <property type="term" value="P:proteolysis"/>
    <property type="evidence" value="ECO:0007669"/>
    <property type="project" value="InterPro"/>
</dbReference>
<evidence type="ECO:0000259" key="1">
    <source>
        <dbReference type="PROSITE" id="PS50106"/>
    </source>
</evidence>
<dbReference type="Gene3D" id="2.30.42.10">
    <property type="match status" value="2"/>
</dbReference>
<dbReference type="SUPFAM" id="SSF50156">
    <property type="entry name" value="PDZ domain-like"/>
    <property type="match status" value="2"/>
</dbReference>
<feature type="domain" description="PDZ" evidence="1">
    <location>
        <begin position="178"/>
        <end position="261"/>
    </location>
</feature>
<organism evidence="2 3">
    <name type="scientific">Gemmata obscuriglobus</name>
    <dbReference type="NCBI Taxonomy" id="114"/>
    <lineage>
        <taxon>Bacteria</taxon>
        <taxon>Pseudomonadati</taxon>
        <taxon>Planctomycetota</taxon>
        <taxon>Planctomycetia</taxon>
        <taxon>Gemmatales</taxon>
        <taxon>Gemmataceae</taxon>
        <taxon>Gemmata</taxon>
    </lineage>
</organism>
<dbReference type="PANTHER" id="PTHR41775:SF1">
    <property type="entry name" value="PEPTIDASE M6-LIKE DOMAIN-CONTAINING PROTEIN"/>
    <property type="match status" value="1"/>
</dbReference>
<sequence length="643" mass="69107">MPQQPGLYEFSYFFPEYEVSDLSTLSFTTLPTSPGQPTSYSRVTRMLALRFAALGLAALLAAPILAADPDLTGYRTLEKAVVAPPGRFKAAEAGADPAFLGLSLAADAKGRLTVEYTADNSPAARAGVKSGDVLSGADSATFASQDAFRAWLAGKAPGDRARLALLRDGKAVEATATLVPVSRPTSNAKASLGIQVSAAKGGGVTIEQVAAGSPAARAKLKTGEVVLAVDQTELTAPEKLREALAAKRPGDPVVLTLLLADKRVELQVTLGAEAPEERRGGGWDARPGGYWTKEKYTVAIIGVEYPDVKHNAVITPKAWEESMFGTKYTKSVTGQTAYGSMKEYYDEQSYGKLSVVGKAFDYVEVSKKRADYDSGPRMALLTEAMDKLLAREGKDALKDFDGVFFIYAGERFPAARGSLYWPHRASIRHGGKNWPYFICPEGGARMGNISVFCHEFGHMLGMPDLYARPENPGMEGAGIWCAMANQAGAGRPQHFSAWCKERLGWIKPTVVDPSVKQKLILAPIEDSKECLKIPVRADGSEYYLLENRKKTGFDTSLPAEGLLIWRVIGGRPVLQESHGVAGPAGPGSFLSSVPYPSTANDAFTPFTTPSSRSQLGGGLPVYVTNIRRLDDGRITLQIGYEYQ</sequence>
<dbReference type="SMART" id="SM00228">
    <property type="entry name" value="PDZ"/>
    <property type="match status" value="2"/>
</dbReference>
<keyword evidence="3" id="KW-1185">Reference proteome</keyword>
<dbReference type="EMBL" id="CP025958">
    <property type="protein sequence ID" value="AWM36796.1"/>
    <property type="molecule type" value="Genomic_DNA"/>
</dbReference>
<dbReference type="PROSITE" id="PS50106">
    <property type="entry name" value="PDZ"/>
    <property type="match status" value="1"/>
</dbReference>
<dbReference type="GO" id="GO:0008233">
    <property type="term" value="F:peptidase activity"/>
    <property type="evidence" value="ECO:0007669"/>
    <property type="project" value="InterPro"/>
</dbReference>
<dbReference type="NCBIfam" id="TIGR03296">
    <property type="entry name" value="M6dom_TIGR03296"/>
    <property type="match status" value="1"/>
</dbReference>
<accession>A0A2Z3GZQ6</accession>
<dbReference type="PANTHER" id="PTHR41775">
    <property type="entry name" value="SECRETED PROTEIN-RELATED"/>
    <property type="match status" value="1"/>
</dbReference>
<dbReference type="Pfam" id="PF13180">
    <property type="entry name" value="PDZ_2"/>
    <property type="match status" value="2"/>
</dbReference>
<evidence type="ECO:0000313" key="2">
    <source>
        <dbReference type="EMBL" id="AWM36796.1"/>
    </source>
</evidence>
<gene>
    <name evidence="2" type="ORF">C1280_07035</name>
</gene>
<protein>
    <recommendedName>
        <fullName evidence="1">PDZ domain-containing protein</fullName>
    </recommendedName>
</protein>
<dbReference type="OrthoDB" id="278121at2"/>
<reference evidence="2 3" key="1">
    <citation type="submission" date="2018-01" db="EMBL/GenBank/DDBJ databases">
        <title>G. obscuriglobus.</title>
        <authorList>
            <person name="Franke J."/>
            <person name="Blomberg W."/>
            <person name="Selmecki A."/>
        </authorList>
    </citation>
    <scope>NUCLEOTIDE SEQUENCE [LARGE SCALE GENOMIC DNA]</scope>
    <source>
        <strain evidence="2 3">DSM 5831</strain>
    </source>
</reference>
<dbReference type="AlphaFoldDB" id="A0A2Z3GZQ6"/>
<name>A0A2Z3GZQ6_9BACT</name>
<dbReference type="InterPro" id="IPR008757">
    <property type="entry name" value="Peptidase_M6-like_domain"/>
</dbReference>
<dbReference type="KEGG" id="gog:C1280_07035"/>